<feature type="compositionally biased region" description="Pro residues" evidence="1">
    <location>
        <begin position="114"/>
        <end position="128"/>
    </location>
</feature>
<protein>
    <submittedName>
        <fullName evidence="3">Uncharacterized protein</fullName>
    </submittedName>
</protein>
<evidence type="ECO:0000313" key="4">
    <source>
        <dbReference type="Proteomes" id="UP000311382"/>
    </source>
</evidence>
<feature type="region of interest" description="Disordered" evidence="1">
    <location>
        <begin position="90"/>
        <end position="202"/>
    </location>
</feature>
<feature type="non-terminal residue" evidence="3">
    <location>
        <position position="516"/>
    </location>
</feature>
<evidence type="ECO:0000313" key="3">
    <source>
        <dbReference type="EMBL" id="TNY17974.1"/>
    </source>
</evidence>
<reference evidence="3 4" key="1">
    <citation type="submission" date="2019-03" db="EMBL/GenBank/DDBJ databases">
        <title>Rhodosporidium diobovatum UCD-FST 08-225 genome sequencing, assembly, and annotation.</title>
        <authorList>
            <person name="Fakankun I.U."/>
            <person name="Fristensky B."/>
            <person name="Levin D.B."/>
        </authorList>
    </citation>
    <scope>NUCLEOTIDE SEQUENCE [LARGE SCALE GENOMIC DNA]</scope>
    <source>
        <strain evidence="3 4">UCD-FST 08-225</strain>
    </source>
</reference>
<feature type="compositionally biased region" description="Basic residues" evidence="1">
    <location>
        <begin position="291"/>
        <end position="300"/>
    </location>
</feature>
<accession>A0A5C5FPV7</accession>
<feature type="compositionally biased region" description="Low complexity" evidence="1">
    <location>
        <begin position="184"/>
        <end position="202"/>
    </location>
</feature>
<keyword evidence="2" id="KW-0472">Membrane</keyword>
<feature type="compositionally biased region" description="Pro residues" evidence="1">
    <location>
        <begin position="136"/>
        <end position="149"/>
    </location>
</feature>
<proteinExistence type="predicted"/>
<feature type="region of interest" description="Disordered" evidence="1">
    <location>
        <begin position="402"/>
        <end position="422"/>
    </location>
</feature>
<evidence type="ECO:0000256" key="1">
    <source>
        <dbReference type="SAM" id="MobiDB-lite"/>
    </source>
</evidence>
<sequence length="516" mass="55030">MHSDTSLPVLAVVGITVASVLGLQLVLVALGYLLWKTSRNAGRSSSPKGARSGASPAALEAAKSPASGRGSFLARWIGANAEGQVVYSPLRSRSREAEGEPTRGVHGAASPSGIPRPPGQLQPMPAPVPRLTAQPCRPPLPPPQPPRPPSRLAFYAPARMFPSSDPVRPSLTPANTYSRRRPRLSPSASPRPASARPADALRPSCAASSAAACPPASPHPCRWARRQAEETRPASRGRSGCGPVEQGRARARAVSSMPTRPCRRNSRFGSVCPAASVRASSHEASGGRSRAVLRRGRSPRGSRVCRTQRSSRAVAGPASERRASVKEDDGADLWSSCERRLIHLHRLVAKARLAAGSADLGTRVLSSFSCSFSTPLILDQAHTNNPQSCHNGRQAHRLALDDGLRQRPRAGPADTPRRRDCAREGRGCRLLPVPREERAHHARLGRRGLAQPHDACRRSPQCPGRLLIAPTLGLVRGYGVTRGRGRRSPEGGWPGRVSLLLFDSACGCTLQLSPIR</sequence>
<feature type="compositionally biased region" description="Basic and acidic residues" evidence="1">
    <location>
        <begin position="93"/>
        <end position="103"/>
    </location>
</feature>
<dbReference type="AlphaFoldDB" id="A0A5C5FPV7"/>
<dbReference type="Proteomes" id="UP000311382">
    <property type="component" value="Unassembled WGS sequence"/>
</dbReference>
<feature type="transmembrane region" description="Helical" evidence="2">
    <location>
        <begin position="6"/>
        <end position="35"/>
    </location>
</feature>
<gene>
    <name evidence="3" type="ORF">DMC30DRAFT_449271</name>
</gene>
<dbReference type="EMBL" id="SOZI01000164">
    <property type="protein sequence ID" value="TNY17974.1"/>
    <property type="molecule type" value="Genomic_DNA"/>
</dbReference>
<organism evidence="3 4">
    <name type="scientific">Rhodotorula diobovata</name>
    <dbReference type="NCBI Taxonomy" id="5288"/>
    <lineage>
        <taxon>Eukaryota</taxon>
        <taxon>Fungi</taxon>
        <taxon>Dikarya</taxon>
        <taxon>Basidiomycota</taxon>
        <taxon>Pucciniomycotina</taxon>
        <taxon>Microbotryomycetes</taxon>
        <taxon>Sporidiobolales</taxon>
        <taxon>Sporidiobolaceae</taxon>
        <taxon>Rhodotorula</taxon>
    </lineage>
</organism>
<name>A0A5C5FPV7_9BASI</name>
<keyword evidence="2" id="KW-0812">Transmembrane</keyword>
<feature type="region of interest" description="Disordered" evidence="1">
    <location>
        <begin position="225"/>
        <end position="327"/>
    </location>
</feature>
<keyword evidence="2" id="KW-1133">Transmembrane helix</keyword>
<evidence type="ECO:0000256" key="2">
    <source>
        <dbReference type="SAM" id="Phobius"/>
    </source>
</evidence>
<comment type="caution">
    <text evidence="3">The sequence shown here is derived from an EMBL/GenBank/DDBJ whole genome shotgun (WGS) entry which is preliminary data.</text>
</comment>
<feature type="region of interest" description="Disordered" evidence="1">
    <location>
        <begin position="40"/>
        <end position="64"/>
    </location>
</feature>
<keyword evidence="4" id="KW-1185">Reference proteome</keyword>